<dbReference type="Gene3D" id="1.25.40.10">
    <property type="entry name" value="Tetratricopeptide repeat domain"/>
    <property type="match status" value="1"/>
</dbReference>
<dbReference type="EMBL" id="CAUJNA010000071">
    <property type="protein sequence ID" value="CAJ1371384.1"/>
    <property type="molecule type" value="Genomic_DNA"/>
</dbReference>
<dbReference type="InterPro" id="IPR011990">
    <property type="entry name" value="TPR-like_helical_dom_sf"/>
</dbReference>
<organism evidence="1 2">
    <name type="scientific">Effrenium voratum</name>
    <dbReference type="NCBI Taxonomy" id="2562239"/>
    <lineage>
        <taxon>Eukaryota</taxon>
        <taxon>Sar</taxon>
        <taxon>Alveolata</taxon>
        <taxon>Dinophyceae</taxon>
        <taxon>Suessiales</taxon>
        <taxon>Symbiodiniaceae</taxon>
        <taxon>Effrenium</taxon>
    </lineage>
</organism>
<dbReference type="AlphaFoldDB" id="A0AA36MGR3"/>
<accession>A0AA36MGR3</accession>
<sequence length="162" mass="18035">MSACEKTNQWERAADALSQLPVAALQPSLVACNAALSACRWRVAARMLATLRRLLRPDLVSWNAFASACEKQSVWRSVLGVFQQLSLQRLAPDERTFAAAFFSSTWPRALRLARQMAAASLQLDVIMHQTLLESSLCVRQPPKDTFQQLSELGVSLLRGIKH</sequence>
<comment type="caution">
    <text evidence="1">The sequence shown here is derived from an EMBL/GenBank/DDBJ whole genome shotgun (WGS) entry which is preliminary data.</text>
</comment>
<keyword evidence="2" id="KW-1185">Reference proteome</keyword>
<evidence type="ECO:0000313" key="2">
    <source>
        <dbReference type="Proteomes" id="UP001178507"/>
    </source>
</evidence>
<protein>
    <submittedName>
        <fullName evidence="1">Uncharacterized protein</fullName>
    </submittedName>
</protein>
<proteinExistence type="predicted"/>
<dbReference type="Proteomes" id="UP001178507">
    <property type="component" value="Unassembled WGS sequence"/>
</dbReference>
<feature type="non-terminal residue" evidence="1">
    <location>
        <position position="162"/>
    </location>
</feature>
<evidence type="ECO:0000313" key="1">
    <source>
        <dbReference type="EMBL" id="CAJ1371384.1"/>
    </source>
</evidence>
<name>A0AA36MGR3_9DINO</name>
<dbReference type="PROSITE" id="PS51257">
    <property type="entry name" value="PROKAR_LIPOPROTEIN"/>
    <property type="match status" value="1"/>
</dbReference>
<reference evidence="1" key="1">
    <citation type="submission" date="2023-08" db="EMBL/GenBank/DDBJ databases">
        <authorList>
            <person name="Chen Y."/>
            <person name="Shah S."/>
            <person name="Dougan E. K."/>
            <person name="Thang M."/>
            <person name="Chan C."/>
        </authorList>
    </citation>
    <scope>NUCLEOTIDE SEQUENCE</scope>
</reference>
<gene>
    <name evidence="1" type="ORF">EVOR1521_LOCUS1695</name>
</gene>